<evidence type="ECO:0000313" key="1">
    <source>
        <dbReference type="EMBL" id="AIJ45575.1"/>
    </source>
</evidence>
<gene>
    <name evidence="1" type="ORF">O987_07147</name>
</gene>
<reference evidence="1 2" key="1">
    <citation type="journal article" date="2014" name="Genome Announc.">
        <title>Complete Genome Sequence of Polychlorinated Biphenyl Degrader Comamonas testosteroni TK102 (NBRC 109938).</title>
        <authorList>
            <person name="Fukuda K."/>
            <person name="Hosoyama A."/>
            <person name="Tsuchikane K."/>
            <person name="Ohji S."/>
            <person name="Yamazoe A."/>
            <person name="Fujita N."/>
            <person name="Shintani M."/>
            <person name="Kimbara K."/>
        </authorList>
    </citation>
    <scope>NUCLEOTIDE SEQUENCE [LARGE SCALE GENOMIC DNA]</scope>
    <source>
        <strain evidence="1">TK102</strain>
    </source>
</reference>
<accession>A0A076PPG5</accession>
<dbReference type="EMBL" id="CP006704">
    <property type="protein sequence ID" value="AIJ45575.1"/>
    <property type="molecule type" value="Genomic_DNA"/>
</dbReference>
<dbReference type="Proteomes" id="UP000028782">
    <property type="component" value="Chromosome"/>
</dbReference>
<evidence type="ECO:0000313" key="2">
    <source>
        <dbReference type="Proteomes" id="UP000028782"/>
    </source>
</evidence>
<dbReference type="AlphaFoldDB" id="A0A076PPG5"/>
<dbReference type="KEGG" id="ctes:O987_07147"/>
<organism evidence="1 2">
    <name type="scientific">Comamonas testosteroni TK102</name>
    <dbReference type="NCBI Taxonomy" id="1392005"/>
    <lineage>
        <taxon>Bacteria</taxon>
        <taxon>Pseudomonadati</taxon>
        <taxon>Pseudomonadota</taxon>
        <taxon>Betaproteobacteria</taxon>
        <taxon>Burkholderiales</taxon>
        <taxon>Comamonadaceae</taxon>
        <taxon>Comamonas</taxon>
    </lineage>
</organism>
<sequence>MYIVLSTGSVCRTTDNAVIPEDASNGDYAEYLAWLAQGNSPAPVAGEGKTDRLAAINERLAEIDLSSLRLLRSIVAGTAQQEDRHLLAGLDSEATDLRSELEGVMPAASERY</sequence>
<proteinExistence type="predicted"/>
<dbReference type="HOGENOM" id="CLU_2141630_0_0_4"/>
<protein>
    <submittedName>
        <fullName evidence="1">Permeases of the major facilitator superfamily</fullName>
    </submittedName>
</protein>
<name>A0A076PPG5_COMTE</name>